<dbReference type="PROSITE" id="PS51186">
    <property type="entry name" value="GNAT"/>
    <property type="match status" value="1"/>
</dbReference>
<keyword evidence="3" id="KW-1185">Reference proteome</keyword>
<feature type="domain" description="N-acetyltransferase" evidence="1">
    <location>
        <begin position="5"/>
        <end position="204"/>
    </location>
</feature>
<dbReference type="InterPro" id="IPR000182">
    <property type="entry name" value="GNAT_dom"/>
</dbReference>
<dbReference type="CDD" id="cd04301">
    <property type="entry name" value="NAT_SF"/>
    <property type="match status" value="1"/>
</dbReference>
<evidence type="ECO:0000259" key="1">
    <source>
        <dbReference type="PROSITE" id="PS51186"/>
    </source>
</evidence>
<dbReference type="Proteomes" id="UP000241912">
    <property type="component" value="Unassembled WGS sequence"/>
</dbReference>
<dbReference type="AlphaFoldDB" id="A0A2P7NSS8"/>
<proteinExistence type="predicted"/>
<dbReference type="GO" id="GO:0016747">
    <property type="term" value="F:acyltransferase activity, transferring groups other than amino-acyl groups"/>
    <property type="evidence" value="ECO:0007669"/>
    <property type="project" value="InterPro"/>
</dbReference>
<dbReference type="SUPFAM" id="SSF55729">
    <property type="entry name" value="Acyl-CoA N-acyltransferases (Nat)"/>
    <property type="match status" value="1"/>
</dbReference>
<dbReference type="Gene3D" id="3.40.630.30">
    <property type="match status" value="1"/>
</dbReference>
<comment type="caution">
    <text evidence="2">The sequence shown here is derived from an EMBL/GenBank/DDBJ whole genome shotgun (WGS) entry which is preliminary data.</text>
</comment>
<protein>
    <recommendedName>
        <fullName evidence="1">N-acetyltransferase domain-containing protein</fullName>
    </recommendedName>
</protein>
<dbReference type="Pfam" id="PF00583">
    <property type="entry name" value="Acetyltransf_1"/>
    <property type="match status" value="1"/>
</dbReference>
<sequence>MSPKVIIRNTCVSDIKPLIGLQKKIYPTIPSWREDLLQHQLEVFSQGQLVAEINGQLVGAASSLVVSWNEWEVQHTWQEITARGSFDTHNPHGLTLYAAEVFVNPHLRGSGIGHALYQERRRLCRRLNLKRIIASGRLPGYHHYSDQMPIELYVQKVIWGDIHDPVLSFQLHEGFNYCGIVSGYIPEDEESLGYAALIVWLNPRYNTKKPTLIPEGNIL</sequence>
<gene>
    <name evidence="2" type="ORF">C7H79_12975</name>
</gene>
<evidence type="ECO:0000313" key="3">
    <source>
        <dbReference type="Proteomes" id="UP000241912"/>
    </source>
</evidence>
<dbReference type="EMBL" id="PXXU01000046">
    <property type="protein sequence ID" value="PSJ16531.1"/>
    <property type="molecule type" value="Genomic_DNA"/>
</dbReference>
<dbReference type="OrthoDB" id="9811121at2"/>
<organism evidence="2 3">
    <name type="scientific">Nitrosomonas supralitoralis</name>
    <dbReference type="NCBI Taxonomy" id="2116706"/>
    <lineage>
        <taxon>Bacteria</taxon>
        <taxon>Pseudomonadati</taxon>
        <taxon>Pseudomonadota</taxon>
        <taxon>Betaproteobacteria</taxon>
        <taxon>Nitrosomonadales</taxon>
        <taxon>Nitrosomonadaceae</taxon>
        <taxon>Nitrosomonas</taxon>
    </lineage>
</organism>
<dbReference type="InterPro" id="IPR016181">
    <property type="entry name" value="Acyl_CoA_acyltransferase"/>
</dbReference>
<name>A0A2P7NSS8_9PROT</name>
<evidence type="ECO:0000313" key="2">
    <source>
        <dbReference type="EMBL" id="PSJ16531.1"/>
    </source>
</evidence>
<dbReference type="RefSeq" id="WP_106707682.1">
    <property type="nucleotide sequence ID" value="NZ_PXXU01000046.1"/>
</dbReference>
<reference evidence="2 3" key="1">
    <citation type="submission" date="2018-03" db="EMBL/GenBank/DDBJ databases">
        <title>Draft genome of Nitrosomonas supralitoralis APG5.</title>
        <authorList>
            <person name="Urakawa H."/>
            <person name="Lopez J.V."/>
        </authorList>
    </citation>
    <scope>NUCLEOTIDE SEQUENCE [LARGE SCALE GENOMIC DNA]</scope>
    <source>
        <strain evidence="2 3">APG5</strain>
    </source>
</reference>
<accession>A0A2P7NSS8</accession>